<dbReference type="FunFam" id="3.80.10.10:FF:000094">
    <property type="entry name" value="protein C21orf2 isoform X1"/>
    <property type="match status" value="1"/>
</dbReference>
<evidence type="ECO:0000256" key="3">
    <source>
        <dbReference type="ARBA" id="ARBA00053373"/>
    </source>
</evidence>
<dbReference type="GO" id="GO:0046540">
    <property type="term" value="C:U4/U6 x U5 tri-snRNP complex"/>
    <property type="evidence" value="ECO:0007669"/>
    <property type="project" value="InterPro"/>
</dbReference>
<dbReference type="InterPro" id="IPR032675">
    <property type="entry name" value="LRR_dom_sf"/>
</dbReference>
<evidence type="ECO:0000256" key="5">
    <source>
        <dbReference type="ARBA" id="ARBA00074183"/>
    </source>
</evidence>
<evidence type="ECO:0000313" key="8">
    <source>
        <dbReference type="Proteomes" id="UP000694569"/>
    </source>
</evidence>
<evidence type="ECO:0000256" key="2">
    <source>
        <dbReference type="ARBA" id="ARBA00022737"/>
    </source>
</evidence>
<feature type="domain" description="U2A'/phosphoprotein 32 family A C-terminal" evidence="6">
    <location>
        <begin position="104"/>
        <end position="122"/>
    </location>
</feature>
<evidence type="ECO:0000256" key="1">
    <source>
        <dbReference type="ARBA" id="ARBA00022614"/>
    </source>
</evidence>
<keyword evidence="1" id="KW-0433">Leucine-rich repeat</keyword>
<organism evidence="7 8">
    <name type="scientific">Leptobrachium leishanense</name>
    <name type="common">Leishan spiny toad</name>
    <dbReference type="NCBI Taxonomy" id="445787"/>
    <lineage>
        <taxon>Eukaryota</taxon>
        <taxon>Metazoa</taxon>
        <taxon>Chordata</taxon>
        <taxon>Craniata</taxon>
        <taxon>Vertebrata</taxon>
        <taxon>Euteleostomi</taxon>
        <taxon>Amphibia</taxon>
        <taxon>Batrachia</taxon>
        <taxon>Anura</taxon>
        <taxon>Pelobatoidea</taxon>
        <taxon>Megophryidae</taxon>
        <taxon>Leptobrachium</taxon>
    </lineage>
</organism>
<dbReference type="SMART" id="SM00446">
    <property type="entry name" value="LRRcap"/>
    <property type="match status" value="1"/>
</dbReference>
<sequence length="261" mass="29707">MKLTRKQVLSRAKASELESIRKLNCWGSHLSDISICCELPNLEVMTLSVNSISTLKPLSHCQNLAELYLRKNNISNLCELYYLKQLPRLKILWLSENPCCGTDVHKYRMTVIRNLPNLQKLDNQAVTEEEATQSLSEGDNIRAAPSENMSVENGQLPQGTEQNFAEVTTESTETETDLLNFSMEETNKIREQLGMKPLPRDKFSSFPPPMEGDGGRKKRNNVLNAVLLLLKDLDKEGLELVQRTAGNRLHQLQKKELQQER</sequence>
<evidence type="ECO:0000313" key="7">
    <source>
        <dbReference type="Ensembl" id="ENSLLEP00000032417.1"/>
    </source>
</evidence>
<proteinExistence type="predicted"/>
<dbReference type="InterPro" id="IPR003603">
    <property type="entry name" value="U2A'_phosphoprotein32A_C"/>
</dbReference>
<dbReference type="PANTHER" id="PTHR18849:SF0">
    <property type="entry name" value="CILIA- AND FLAGELLA-ASSOCIATED PROTEIN 410-RELATED"/>
    <property type="match status" value="1"/>
</dbReference>
<comment type="subunit">
    <text evidence="4">Found in a complex with CFAP410, NEK1 and SPATA7. Interacts with NEK1.</text>
</comment>
<evidence type="ECO:0000256" key="4">
    <source>
        <dbReference type="ARBA" id="ARBA00062587"/>
    </source>
</evidence>
<dbReference type="GO" id="GO:0097733">
    <property type="term" value="C:photoreceptor cell cilium"/>
    <property type="evidence" value="ECO:0007669"/>
    <property type="project" value="UniProtKB-ARBA"/>
</dbReference>
<dbReference type="InterPro" id="IPR001611">
    <property type="entry name" value="Leu-rich_rpt"/>
</dbReference>
<dbReference type="GeneTree" id="ENSGT00390000018807"/>
<protein>
    <recommendedName>
        <fullName evidence="5">Cilia- and flagella-associated protein 410</fullName>
    </recommendedName>
</protein>
<dbReference type="SUPFAM" id="SSF52058">
    <property type="entry name" value="L domain-like"/>
    <property type="match status" value="1"/>
</dbReference>
<dbReference type="GO" id="GO:0000398">
    <property type="term" value="P:mRNA splicing, via spliceosome"/>
    <property type="evidence" value="ECO:0007669"/>
    <property type="project" value="InterPro"/>
</dbReference>
<dbReference type="OrthoDB" id="1517790at2759"/>
<dbReference type="AlphaFoldDB" id="A0A8C5Q541"/>
<dbReference type="InterPro" id="IPR045347">
    <property type="entry name" value="HIND"/>
</dbReference>
<name>A0A8C5Q541_9ANUR</name>
<dbReference type="GO" id="GO:0007010">
    <property type="term" value="P:cytoskeleton organization"/>
    <property type="evidence" value="ECO:0007669"/>
    <property type="project" value="TreeGrafter"/>
</dbReference>
<dbReference type="Proteomes" id="UP000694569">
    <property type="component" value="Unplaced"/>
</dbReference>
<comment type="function">
    <text evidence="3">Plays a role in cilia formation and/or maintenance. Plays a role in the regulation of cell morphology and cytoskeletal organization. Involved in DNA damage repair.</text>
</comment>
<reference evidence="7" key="2">
    <citation type="submission" date="2025-09" db="UniProtKB">
        <authorList>
            <consortium name="Ensembl"/>
        </authorList>
    </citation>
    <scope>IDENTIFICATION</scope>
</reference>
<dbReference type="Ensembl" id="ENSLLET00000033669.1">
    <property type="protein sequence ID" value="ENSLLEP00000032417.1"/>
    <property type="gene ID" value="ENSLLEG00000020551.1"/>
</dbReference>
<keyword evidence="8" id="KW-1185">Reference proteome</keyword>
<reference evidence="7" key="1">
    <citation type="submission" date="2025-08" db="UniProtKB">
        <authorList>
            <consortium name="Ensembl"/>
        </authorList>
    </citation>
    <scope>IDENTIFICATION</scope>
</reference>
<dbReference type="GO" id="GO:0036064">
    <property type="term" value="C:ciliary basal body"/>
    <property type="evidence" value="ECO:0007669"/>
    <property type="project" value="UniProtKB-ARBA"/>
</dbReference>
<dbReference type="PANTHER" id="PTHR18849">
    <property type="entry name" value="LEUCINE RICH REPEAT PROTEIN"/>
    <property type="match status" value="1"/>
</dbReference>
<dbReference type="PROSITE" id="PS51450">
    <property type="entry name" value="LRR"/>
    <property type="match status" value="2"/>
</dbReference>
<evidence type="ECO:0000259" key="6">
    <source>
        <dbReference type="SMART" id="SM00446"/>
    </source>
</evidence>
<dbReference type="Gene3D" id="3.80.10.10">
    <property type="entry name" value="Ribonuclease Inhibitor"/>
    <property type="match status" value="1"/>
</dbReference>
<keyword evidence="2" id="KW-0677">Repeat</keyword>
<dbReference type="Pfam" id="PF19252">
    <property type="entry name" value="HIND"/>
    <property type="match status" value="1"/>
</dbReference>
<accession>A0A8C5Q541</accession>